<dbReference type="AlphaFoldDB" id="A0A0B7KFT7"/>
<gene>
    <name evidence="1" type="ORF">BN869_000010335_1</name>
</gene>
<proteinExistence type="predicted"/>
<sequence>MVILKLPFANTDTVTPTRETVHNSFQPCIKQAWVAASILPTANPTDYITIECLDAESDGDLPASAEARKNQV</sequence>
<organism evidence="1">
    <name type="scientific">Bionectria ochroleuca</name>
    <name type="common">Gliocladium roseum</name>
    <dbReference type="NCBI Taxonomy" id="29856"/>
    <lineage>
        <taxon>Eukaryota</taxon>
        <taxon>Fungi</taxon>
        <taxon>Dikarya</taxon>
        <taxon>Ascomycota</taxon>
        <taxon>Pezizomycotina</taxon>
        <taxon>Sordariomycetes</taxon>
        <taxon>Hypocreomycetidae</taxon>
        <taxon>Hypocreales</taxon>
        <taxon>Bionectriaceae</taxon>
        <taxon>Clonostachys</taxon>
    </lineage>
</organism>
<reference evidence="1" key="1">
    <citation type="submission" date="2015-01" db="EMBL/GenBank/DDBJ databases">
        <authorList>
            <person name="Durling Mikael"/>
        </authorList>
    </citation>
    <scope>NUCLEOTIDE SEQUENCE</scope>
</reference>
<protein>
    <submittedName>
        <fullName evidence="1">Uncharacterized protein</fullName>
    </submittedName>
</protein>
<name>A0A0B7KFT7_BIOOC</name>
<accession>A0A0B7KFT7</accession>
<evidence type="ECO:0000313" key="1">
    <source>
        <dbReference type="EMBL" id="CEO54277.1"/>
    </source>
</evidence>
<dbReference type="EMBL" id="CDPU01000041">
    <property type="protein sequence ID" value="CEO54277.1"/>
    <property type="molecule type" value="Genomic_DNA"/>
</dbReference>